<dbReference type="EMBL" id="AP018216">
    <property type="protein sequence ID" value="BAY68508.1"/>
    <property type="molecule type" value="Genomic_DNA"/>
</dbReference>
<sequence>MLLLILILPPDVKENLDHPLKLATSAVLRTWPWILRWSANISPSLLSLFPAISTKTYYLLRWLNPETNGNFFSKSPYSYAKSNKHCRFVST</sequence>
<evidence type="ECO:0000313" key="1">
    <source>
        <dbReference type="EMBL" id="BAY68508.1"/>
    </source>
</evidence>
<organism evidence="1 2">
    <name type="scientific">Trichormus variabilis NIES-23</name>
    <dbReference type="NCBI Taxonomy" id="1973479"/>
    <lineage>
        <taxon>Bacteria</taxon>
        <taxon>Bacillati</taxon>
        <taxon>Cyanobacteriota</taxon>
        <taxon>Cyanophyceae</taxon>
        <taxon>Nostocales</taxon>
        <taxon>Nostocaceae</taxon>
        <taxon>Trichormus</taxon>
    </lineage>
</organism>
<accession>A0A1Z4KHQ7</accession>
<dbReference type="AlphaFoldDB" id="A0A1Z4KHQ7"/>
<gene>
    <name evidence="1" type="ORF">NIES23_12940</name>
</gene>
<dbReference type="Proteomes" id="UP000217507">
    <property type="component" value="Chromosome"/>
</dbReference>
<proteinExistence type="predicted"/>
<evidence type="ECO:0000313" key="2">
    <source>
        <dbReference type="Proteomes" id="UP000217507"/>
    </source>
</evidence>
<name>A0A1Z4KHQ7_ANAVA</name>
<protein>
    <submittedName>
        <fullName evidence="1">Uncharacterized protein</fullName>
    </submittedName>
</protein>
<reference evidence="1 2" key="1">
    <citation type="submission" date="2017-06" db="EMBL/GenBank/DDBJ databases">
        <title>Genome sequencing of cyanobaciteial culture collection at National Institute for Environmental Studies (NIES).</title>
        <authorList>
            <person name="Hirose Y."/>
            <person name="Shimura Y."/>
            <person name="Fujisawa T."/>
            <person name="Nakamura Y."/>
            <person name="Kawachi M."/>
        </authorList>
    </citation>
    <scope>NUCLEOTIDE SEQUENCE [LARGE SCALE GENOMIC DNA]</scope>
    <source>
        <strain evidence="1 2">NIES-23</strain>
    </source>
</reference>